<dbReference type="Proteomes" id="UP000186666">
    <property type="component" value="Unassembled WGS sequence"/>
</dbReference>
<evidence type="ECO:0000313" key="2">
    <source>
        <dbReference type="Proteomes" id="UP000186666"/>
    </source>
</evidence>
<evidence type="ECO:0000313" key="1">
    <source>
        <dbReference type="EMBL" id="SIR62977.1"/>
    </source>
</evidence>
<gene>
    <name evidence="1" type="ORF">SAMN05421578_12452</name>
</gene>
<comment type="caution">
    <text evidence="1">The sequence shown here is derived from an EMBL/GenBank/DDBJ whole genome shotgun (WGS) entry which is preliminary data.</text>
</comment>
<keyword evidence="2" id="KW-1185">Reference proteome</keyword>
<organism evidence="1 2">
    <name type="scientific">Paenibacillus macquariensis</name>
    <dbReference type="NCBI Taxonomy" id="948756"/>
    <lineage>
        <taxon>Bacteria</taxon>
        <taxon>Bacillati</taxon>
        <taxon>Bacillota</taxon>
        <taxon>Bacilli</taxon>
        <taxon>Bacillales</taxon>
        <taxon>Paenibacillaceae</taxon>
        <taxon>Paenibacillus</taxon>
    </lineage>
</organism>
<reference evidence="1 2" key="1">
    <citation type="submission" date="2017-01" db="EMBL/GenBank/DDBJ databases">
        <authorList>
            <person name="Varghese N."/>
            <person name="Submissions S."/>
        </authorList>
    </citation>
    <scope>NUCLEOTIDE SEQUENCE [LARGE SCALE GENOMIC DNA]</scope>
    <source>
        <strain evidence="1 2">ATCC 23464</strain>
    </source>
</reference>
<name>A0ABY1KCZ5_9BACL</name>
<proteinExistence type="predicted"/>
<dbReference type="RefSeq" id="WP_068584698.1">
    <property type="nucleotide sequence ID" value="NZ_FTNK01000024.1"/>
</dbReference>
<sequence>MQLDKSKMNLLIFAGDMKVSITQEHESDMISKPVIEFEPTGLFQPERNTRISAVATLEDRLTDNGFS</sequence>
<accession>A0ABY1KCZ5</accession>
<protein>
    <submittedName>
        <fullName evidence="1">Uncharacterized protein</fullName>
    </submittedName>
</protein>
<dbReference type="EMBL" id="FTNK01000024">
    <property type="protein sequence ID" value="SIR62977.1"/>
    <property type="molecule type" value="Genomic_DNA"/>
</dbReference>